<evidence type="ECO:0000313" key="3">
    <source>
        <dbReference type="EMBL" id="SDL03367.1"/>
    </source>
</evidence>
<dbReference type="Pfam" id="PF19762">
    <property type="entry name" value="DUF6249"/>
    <property type="match status" value="1"/>
</dbReference>
<keyword evidence="1" id="KW-0812">Transmembrane</keyword>
<dbReference type="InterPro" id="IPR046216">
    <property type="entry name" value="DUF6249"/>
</dbReference>
<dbReference type="Proteomes" id="UP000198510">
    <property type="component" value="Unassembled WGS sequence"/>
</dbReference>
<accession>A0A1G9GRS6</accession>
<dbReference type="AlphaFoldDB" id="A0A1G9GRS6"/>
<organism evidence="3 4">
    <name type="scientific">Catalinimonas alkaloidigena</name>
    <dbReference type="NCBI Taxonomy" id="1075417"/>
    <lineage>
        <taxon>Bacteria</taxon>
        <taxon>Pseudomonadati</taxon>
        <taxon>Bacteroidota</taxon>
        <taxon>Cytophagia</taxon>
        <taxon>Cytophagales</taxon>
        <taxon>Catalimonadaceae</taxon>
        <taxon>Catalinimonas</taxon>
    </lineage>
</organism>
<feature type="transmembrane region" description="Helical" evidence="1">
    <location>
        <begin position="63"/>
        <end position="82"/>
    </location>
</feature>
<dbReference type="RefSeq" id="WP_089682093.1">
    <property type="nucleotide sequence ID" value="NZ_FNFO01000004.1"/>
</dbReference>
<sequence length="119" mass="13750">MNIAYEYLPFILLTVFVIVLITCIFLAFYFYHRAKAKERLVLLEKGVDMNLYLNDRRPFTFPWLRAGIVTIGLSVGFGLQAILIRMDVIDEPPYLFVLFACVGASMIVAHYVDREKNHS</sequence>
<feature type="domain" description="DUF6249" evidence="2">
    <location>
        <begin position="13"/>
        <end position="113"/>
    </location>
</feature>
<reference evidence="3 4" key="1">
    <citation type="submission" date="2016-10" db="EMBL/GenBank/DDBJ databases">
        <authorList>
            <person name="de Groot N.N."/>
        </authorList>
    </citation>
    <scope>NUCLEOTIDE SEQUENCE [LARGE SCALE GENOMIC DNA]</scope>
    <source>
        <strain evidence="3 4">DSM 25186</strain>
    </source>
</reference>
<keyword evidence="4" id="KW-1185">Reference proteome</keyword>
<evidence type="ECO:0000256" key="1">
    <source>
        <dbReference type="SAM" id="Phobius"/>
    </source>
</evidence>
<protein>
    <recommendedName>
        <fullName evidence="2">DUF6249 domain-containing protein</fullName>
    </recommendedName>
</protein>
<dbReference type="STRING" id="1075417.SAMN05421823_104195"/>
<dbReference type="OrthoDB" id="679295at2"/>
<dbReference type="EMBL" id="FNFO01000004">
    <property type="protein sequence ID" value="SDL03367.1"/>
    <property type="molecule type" value="Genomic_DNA"/>
</dbReference>
<keyword evidence="1" id="KW-1133">Transmembrane helix</keyword>
<keyword evidence="1" id="KW-0472">Membrane</keyword>
<evidence type="ECO:0000313" key="4">
    <source>
        <dbReference type="Proteomes" id="UP000198510"/>
    </source>
</evidence>
<feature type="transmembrane region" description="Helical" evidence="1">
    <location>
        <begin position="6"/>
        <end position="31"/>
    </location>
</feature>
<proteinExistence type="predicted"/>
<gene>
    <name evidence="3" type="ORF">SAMN05421823_104195</name>
</gene>
<name>A0A1G9GRS6_9BACT</name>
<feature type="transmembrane region" description="Helical" evidence="1">
    <location>
        <begin position="94"/>
        <end position="112"/>
    </location>
</feature>
<evidence type="ECO:0000259" key="2">
    <source>
        <dbReference type="Pfam" id="PF19762"/>
    </source>
</evidence>